<evidence type="ECO:0000313" key="1">
    <source>
        <dbReference type="EMBL" id="CAL1297936.1"/>
    </source>
</evidence>
<keyword evidence="2" id="KW-1185">Reference proteome</keyword>
<protein>
    <submittedName>
        <fullName evidence="1">Uncharacterized protein</fullName>
    </submittedName>
</protein>
<dbReference type="EMBL" id="CAXIEN010000446">
    <property type="protein sequence ID" value="CAL1297936.1"/>
    <property type="molecule type" value="Genomic_DNA"/>
</dbReference>
<name>A0AAV2BQ88_9ARAC</name>
<proteinExistence type="predicted"/>
<comment type="caution">
    <text evidence="1">The sequence shown here is derived from an EMBL/GenBank/DDBJ whole genome shotgun (WGS) entry which is preliminary data.</text>
</comment>
<organism evidence="1 2">
    <name type="scientific">Larinioides sclopetarius</name>
    <dbReference type="NCBI Taxonomy" id="280406"/>
    <lineage>
        <taxon>Eukaryota</taxon>
        <taxon>Metazoa</taxon>
        <taxon>Ecdysozoa</taxon>
        <taxon>Arthropoda</taxon>
        <taxon>Chelicerata</taxon>
        <taxon>Arachnida</taxon>
        <taxon>Araneae</taxon>
        <taxon>Araneomorphae</taxon>
        <taxon>Entelegynae</taxon>
        <taxon>Araneoidea</taxon>
        <taxon>Araneidae</taxon>
        <taxon>Larinioides</taxon>
    </lineage>
</organism>
<dbReference type="Proteomes" id="UP001497382">
    <property type="component" value="Unassembled WGS sequence"/>
</dbReference>
<dbReference type="AlphaFoldDB" id="A0AAV2BQ88"/>
<accession>A0AAV2BQ88</accession>
<evidence type="ECO:0000313" key="2">
    <source>
        <dbReference type="Proteomes" id="UP001497382"/>
    </source>
</evidence>
<sequence>MDALEKQQELDENYTFADWLLQGEQKDKVEYQTFDGWYNNPWHLSLGSTGPKYCFITPLINSDPLSFPYSFCC</sequence>
<reference evidence="1 2" key="1">
    <citation type="submission" date="2024-04" db="EMBL/GenBank/DDBJ databases">
        <authorList>
            <person name="Rising A."/>
            <person name="Reimegard J."/>
            <person name="Sonavane S."/>
            <person name="Akerstrom W."/>
            <person name="Nylinder S."/>
            <person name="Hedman E."/>
            <person name="Kallberg Y."/>
        </authorList>
    </citation>
    <scope>NUCLEOTIDE SEQUENCE [LARGE SCALE GENOMIC DNA]</scope>
</reference>
<gene>
    <name evidence="1" type="ORF">LARSCL_LOCUS20599</name>
</gene>